<dbReference type="AlphaFoldDB" id="A0AAD9UHU9"/>
<dbReference type="Proteomes" id="UP001209878">
    <property type="component" value="Unassembled WGS sequence"/>
</dbReference>
<evidence type="ECO:0000313" key="3">
    <source>
        <dbReference type="Proteomes" id="UP001209878"/>
    </source>
</evidence>
<dbReference type="PANTHER" id="PTHR32094">
    <property type="entry name" value="FANCONI ANEMIA GROUP E PROTEIN"/>
    <property type="match status" value="1"/>
</dbReference>
<proteinExistence type="predicted"/>
<gene>
    <name evidence="2" type="ORF">NP493_94g04011</name>
</gene>
<keyword evidence="3" id="KW-1185">Reference proteome</keyword>
<dbReference type="InterPro" id="IPR039685">
    <property type="entry name" value="FANCE"/>
</dbReference>
<dbReference type="Pfam" id="PF11510">
    <property type="entry name" value="FA_FANCE"/>
    <property type="match status" value="1"/>
</dbReference>
<accession>A0AAD9UHU9</accession>
<dbReference type="Gene3D" id="1.25.40.480">
    <property type="match status" value="1"/>
</dbReference>
<dbReference type="GO" id="GO:0043240">
    <property type="term" value="C:Fanconi anaemia nuclear complex"/>
    <property type="evidence" value="ECO:0007669"/>
    <property type="project" value="InterPro"/>
</dbReference>
<comment type="caution">
    <text evidence="2">The sequence shown here is derived from an EMBL/GenBank/DDBJ whole genome shotgun (WGS) entry which is preliminary data.</text>
</comment>
<dbReference type="EMBL" id="JAODUO010000094">
    <property type="protein sequence ID" value="KAK2189911.1"/>
    <property type="molecule type" value="Genomic_DNA"/>
</dbReference>
<protein>
    <recommendedName>
        <fullName evidence="1">Fanconi Anaemia group E protein C-terminal domain-containing protein</fullName>
    </recommendedName>
</protein>
<sequence>MDDTTPSSAEKLKALWEAASADPLPPKELGIFTKAKPQKVKDLCQELVQSNLSEIGIATACKQLSDISREMKVENVAAFASSLLMPQVLAYKGEMSSKLVPTLKMFGAKYGKQLIEAVLVPCALSTNLGNDDKHV</sequence>
<feature type="domain" description="Fanconi Anaemia group E protein C-terminal" evidence="1">
    <location>
        <begin position="3"/>
        <end position="123"/>
    </location>
</feature>
<evidence type="ECO:0000259" key="1">
    <source>
        <dbReference type="Pfam" id="PF11510"/>
    </source>
</evidence>
<organism evidence="2 3">
    <name type="scientific">Ridgeia piscesae</name>
    <name type="common">Tubeworm</name>
    <dbReference type="NCBI Taxonomy" id="27915"/>
    <lineage>
        <taxon>Eukaryota</taxon>
        <taxon>Metazoa</taxon>
        <taxon>Spiralia</taxon>
        <taxon>Lophotrochozoa</taxon>
        <taxon>Annelida</taxon>
        <taxon>Polychaeta</taxon>
        <taxon>Sedentaria</taxon>
        <taxon>Canalipalpata</taxon>
        <taxon>Sabellida</taxon>
        <taxon>Siboglinidae</taxon>
        <taxon>Ridgeia</taxon>
    </lineage>
</organism>
<dbReference type="InterPro" id="IPR021025">
    <property type="entry name" value="Fanconi_anaemia_gr_E_prot_C"/>
</dbReference>
<evidence type="ECO:0000313" key="2">
    <source>
        <dbReference type="EMBL" id="KAK2189911.1"/>
    </source>
</evidence>
<dbReference type="PANTHER" id="PTHR32094:SF5">
    <property type="entry name" value="FANCONI ANEMIA GROUP E PROTEIN"/>
    <property type="match status" value="1"/>
</dbReference>
<reference evidence="2" key="1">
    <citation type="journal article" date="2023" name="Mol. Biol. Evol.">
        <title>Third-Generation Sequencing Reveals the Adaptive Role of the Epigenome in Three Deep-Sea Polychaetes.</title>
        <authorList>
            <person name="Perez M."/>
            <person name="Aroh O."/>
            <person name="Sun Y."/>
            <person name="Lan Y."/>
            <person name="Juniper S.K."/>
            <person name="Young C.R."/>
            <person name="Angers B."/>
            <person name="Qian P.Y."/>
        </authorList>
    </citation>
    <scope>NUCLEOTIDE SEQUENCE</scope>
    <source>
        <strain evidence="2">R07B-5</strain>
    </source>
</reference>
<name>A0AAD9UHU9_RIDPI</name>
<dbReference type="GO" id="GO:0036297">
    <property type="term" value="P:interstrand cross-link repair"/>
    <property type="evidence" value="ECO:0007669"/>
    <property type="project" value="InterPro"/>
</dbReference>